<name>A0A835Z558_9STRA</name>
<proteinExistence type="predicted"/>
<gene>
    <name evidence="1" type="ORF">JKP88DRAFT_277629</name>
</gene>
<comment type="caution">
    <text evidence="1">The sequence shown here is derived from an EMBL/GenBank/DDBJ whole genome shotgun (WGS) entry which is preliminary data.</text>
</comment>
<dbReference type="Proteomes" id="UP000664859">
    <property type="component" value="Unassembled WGS sequence"/>
</dbReference>
<accession>A0A835Z558</accession>
<dbReference type="AlphaFoldDB" id="A0A835Z558"/>
<evidence type="ECO:0000313" key="2">
    <source>
        <dbReference type="Proteomes" id="UP000664859"/>
    </source>
</evidence>
<dbReference type="EMBL" id="JAFCMP010000212">
    <property type="protein sequence ID" value="KAG5183364.1"/>
    <property type="molecule type" value="Genomic_DNA"/>
</dbReference>
<protein>
    <recommendedName>
        <fullName evidence="3">SF3 helicase domain-containing protein</fullName>
    </recommendedName>
</protein>
<sequence length="746" mass="84979">MLHVPKSHAFTLRESVDVDALRFLLETPRATMDATSAESYVKLARYASKVDADGRATVKHEPVAHGYGRRFAYPSLQNTDRVLRHAVCRRTYDNDIVNSNFALLQGLCQIHDMEHEKLAYYNANREEVLQHAAPLERKSAAELKDLVLHMIGGGFRPESAFLHELKTELNLITRDVVDLYPHFKELKKDSDNPVGGAVCLLLNSLESWACDCAMPLWQEQDLCGSIFDALLTVREVPPELHRAAESAFRATSGISVEWRTKSHPDPIWKNMTREHCTHKDVYDRCLLGYAGVKTEFEKTVFKCKKPFMFCEEMVDHADDRTLNTMRKADFESMYCNKYYWKVLVTVTKSRTRGEKDAVDVTATKSPFMATWMKDQNIRTYDYLDFLPPPLHCPSNVYNCFYGLAVARLPPAAPTDVEDLHAHVLPFLRDIVCDANEAVYRYALKDLANRVKQPGKKTNVALSFLGDEGVGKNFTVTHIYIALLGQSMCAKAADLEHSLFGRFSCPGRNLLLVCLDEIRPAEMARYYDQLMDLITADRGQGEIKGMQGRFNYMSCAFYILTSNHMERLLRIRPSDRKYQFVSFLDARINDVAFFNKLGAILKRDGVRRALYDFLMEQDIEGFNFITERVPLQTYVDAKMLAVRRELVFLRDKFISEPAGLYDGVKTNALFAEFMAWNRDKASMGSCAEYSSTTIGFGMFICKVKGFDKAKRVGNLSAFTVDAPAFLAYMRSIDLYTADETEYLSMCS</sequence>
<reference evidence="1" key="1">
    <citation type="submission" date="2021-02" db="EMBL/GenBank/DDBJ databases">
        <title>First Annotated Genome of the Yellow-green Alga Tribonema minus.</title>
        <authorList>
            <person name="Mahan K.M."/>
        </authorList>
    </citation>
    <scope>NUCLEOTIDE SEQUENCE</scope>
    <source>
        <strain evidence="1">UTEX B ZZ1240</strain>
    </source>
</reference>
<organism evidence="1 2">
    <name type="scientific">Tribonema minus</name>
    <dbReference type="NCBI Taxonomy" id="303371"/>
    <lineage>
        <taxon>Eukaryota</taxon>
        <taxon>Sar</taxon>
        <taxon>Stramenopiles</taxon>
        <taxon>Ochrophyta</taxon>
        <taxon>PX clade</taxon>
        <taxon>Xanthophyceae</taxon>
        <taxon>Tribonematales</taxon>
        <taxon>Tribonemataceae</taxon>
        <taxon>Tribonema</taxon>
    </lineage>
</organism>
<evidence type="ECO:0008006" key="3">
    <source>
        <dbReference type="Google" id="ProtNLM"/>
    </source>
</evidence>
<keyword evidence="2" id="KW-1185">Reference proteome</keyword>
<dbReference type="OrthoDB" id="2142868at2759"/>
<evidence type="ECO:0000313" key="1">
    <source>
        <dbReference type="EMBL" id="KAG5183364.1"/>
    </source>
</evidence>